<evidence type="ECO:0000256" key="1">
    <source>
        <dbReference type="SAM" id="SignalP"/>
    </source>
</evidence>
<evidence type="ECO:0008006" key="4">
    <source>
        <dbReference type="Google" id="ProtNLM"/>
    </source>
</evidence>
<feature type="chain" id="PRO_5046840042" description="Lipoprotein SmpA/OmlA domain-containing protein" evidence="1">
    <location>
        <begin position="19"/>
        <end position="93"/>
    </location>
</feature>
<dbReference type="PROSITE" id="PS51257">
    <property type="entry name" value="PROKAR_LIPOPROTEIN"/>
    <property type="match status" value="1"/>
</dbReference>
<evidence type="ECO:0000313" key="2">
    <source>
        <dbReference type="EMBL" id="USD23309.1"/>
    </source>
</evidence>
<reference evidence="2" key="1">
    <citation type="submission" date="2022-02" db="EMBL/GenBank/DDBJ databases">
        <title>Coral-associated bacteria.</title>
        <authorList>
            <person name="Tang K."/>
            <person name="Wang X."/>
        </authorList>
    </citation>
    <scope>NUCLEOTIDE SEQUENCE</scope>
    <source>
        <strain evidence="2">SCSIO 43006</strain>
    </source>
</reference>
<organism evidence="2 3">
    <name type="scientific">Microbulbifer variabilis</name>
    <dbReference type="NCBI Taxonomy" id="266805"/>
    <lineage>
        <taxon>Bacteria</taxon>
        <taxon>Pseudomonadati</taxon>
        <taxon>Pseudomonadota</taxon>
        <taxon>Gammaproteobacteria</taxon>
        <taxon>Cellvibrionales</taxon>
        <taxon>Microbulbiferaceae</taxon>
        <taxon>Microbulbifer</taxon>
    </lineage>
</organism>
<evidence type="ECO:0000313" key="3">
    <source>
        <dbReference type="Proteomes" id="UP001055658"/>
    </source>
</evidence>
<gene>
    <name evidence="2" type="ORF">MJO52_09275</name>
</gene>
<dbReference type="Proteomes" id="UP001055658">
    <property type="component" value="Chromosome"/>
</dbReference>
<name>A0ABY4VGJ2_9GAMM</name>
<dbReference type="EMBL" id="CP092418">
    <property type="protein sequence ID" value="USD23309.1"/>
    <property type="molecule type" value="Genomic_DNA"/>
</dbReference>
<proteinExistence type="predicted"/>
<sequence length="93" mass="10441">MKKIIISFALMIVLTGCAGTKFEFQKARQVKVGMTEAQLTEMMGSPYSVTARGEDQIWVWVEVNPITMASKSVSFILRDGKVREVPKIPESFQ</sequence>
<feature type="signal peptide" evidence="1">
    <location>
        <begin position="1"/>
        <end position="18"/>
    </location>
</feature>
<dbReference type="RefSeq" id="WP_252085655.1">
    <property type="nucleotide sequence ID" value="NZ_CP092418.1"/>
</dbReference>
<keyword evidence="1" id="KW-0732">Signal</keyword>
<accession>A0ABY4VGJ2</accession>
<protein>
    <recommendedName>
        <fullName evidence="4">Lipoprotein SmpA/OmlA domain-containing protein</fullName>
    </recommendedName>
</protein>
<keyword evidence="3" id="KW-1185">Reference proteome</keyword>